<gene>
    <name evidence="3" type="ORF">METZ01_LOCUS235307</name>
</gene>
<reference evidence="3" key="1">
    <citation type="submission" date="2018-05" db="EMBL/GenBank/DDBJ databases">
        <authorList>
            <person name="Lanie J.A."/>
            <person name="Ng W.-L."/>
            <person name="Kazmierczak K.M."/>
            <person name="Andrzejewski T.M."/>
            <person name="Davidsen T.M."/>
            <person name="Wayne K.J."/>
            <person name="Tettelin H."/>
            <person name="Glass J.I."/>
            <person name="Rusch D."/>
            <person name="Podicherti R."/>
            <person name="Tsui H.-C.T."/>
            <person name="Winkler M.E."/>
        </authorList>
    </citation>
    <scope>NUCLEOTIDE SEQUENCE</scope>
</reference>
<dbReference type="InterPro" id="IPR001455">
    <property type="entry name" value="TusA-like"/>
</dbReference>
<evidence type="ECO:0000313" key="3">
    <source>
        <dbReference type="EMBL" id="SVB82453.1"/>
    </source>
</evidence>
<feature type="domain" description="UPF0033" evidence="2">
    <location>
        <begin position="7"/>
        <end position="76"/>
    </location>
</feature>
<organism evidence="3">
    <name type="scientific">marine metagenome</name>
    <dbReference type="NCBI Taxonomy" id="408172"/>
    <lineage>
        <taxon>unclassified sequences</taxon>
        <taxon>metagenomes</taxon>
        <taxon>ecological metagenomes</taxon>
    </lineage>
</organism>
<comment type="similarity">
    <text evidence="1">Belongs to the sulfur carrier protein TusA family.</text>
</comment>
<sequence>MSKQEIKKLDLRGEICPYPMLKTNEELDSNKDLNILEVMTDHSPALSTIPPQALKRGFEVEINEINNSEWKITLTKEIEGEKK</sequence>
<proteinExistence type="inferred from homology"/>
<name>A0A382H6R5_9ZZZZ</name>
<dbReference type="Gene3D" id="3.30.110.40">
    <property type="entry name" value="TusA-like domain"/>
    <property type="match status" value="1"/>
</dbReference>
<dbReference type="CDD" id="cd00291">
    <property type="entry name" value="SirA_YedF_YeeD"/>
    <property type="match status" value="1"/>
</dbReference>
<dbReference type="AlphaFoldDB" id="A0A382H6R5"/>
<evidence type="ECO:0000256" key="1">
    <source>
        <dbReference type="ARBA" id="ARBA00008984"/>
    </source>
</evidence>
<dbReference type="PANTHER" id="PTHR33279">
    <property type="entry name" value="SULFUR CARRIER PROTEIN YEDF-RELATED"/>
    <property type="match status" value="1"/>
</dbReference>
<dbReference type="InterPro" id="IPR036868">
    <property type="entry name" value="TusA-like_sf"/>
</dbReference>
<dbReference type="Pfam" id="PF01206">
    <property type="entry name" value="TusA"/>
    <property type="match status" value="1"/>
</dbReference>
<dbReference type="PANTHER" id="PTHR33279:SF6">
    <property type="entry name" value="SULFUR CARRIER PROTEIN YEDF-RELATED"/>
    <property type="match status" value="1"/>
</dbReference>
<protein>
    <recommendedName>
        <fullName evidence="2">UPF0033 domain-containing protein</fullName>
    </recommendedName>
</protein>
<evidence type="ECO:0000259" key="2">
    <source>
        <dbReference type="Pfam" id="PF01206"/>
    </source>
</evidence>
<dbReference type="SUPFAM" id="SSF64307">
    <property type="entry name" value="SirA-like"/>
    <property type="match status" value="1"/>
</dbReference>
<accession>A0A382H6R5</accession>
<dbReference type="EMBL" id="UINC01059249">
    <property type="protein sequence ID" value="SVB82453.1"/>
    <property type="molecule type" value="Genomic_DNA"/>
</dbReference>